<dbReference type="InterPro" id="IPR013766">
    <property type="entry name" value="Thioredoxin_domain"/>
</dbReference>
<dbReference type="Proteomes" id="UP001151071">
    <property type="component" value="Unassembled WGS sequence"/>
</dbReference>
<proteinExistence type="predicted"/>
<gene>
    <name evidence="4" type="ORF">O3V59_02295</name>
</gene>
<organism evidence="4 5">
    <name type="scientific">Brevibacillus thermoruber</name>
    <dbReference type="NCBI Taxonomy" id="33942"/>
    <lineage>
        <taxon>Bacteria</taxon>
        <taxon>Bacillati</taxon>
        <taxon>Bacillota</taxon>
        <taxon>Bacilli</taxon>
        <taxon>Bacillales</taxon>
        <taxon>Paenibacillaceae</taxon>
        <taxon>Brevibacillus</taxon>
    </lineage>
</organism>
<dbReference type="Pfam" id="PF00578">
    <property type="entry name" value="AhpC-TSA"/>
    <property type="match status" value="1"/>
</dbReference>
<dbReference type="EMBL" id="JAPYYP010000002">
    <property type="protein sequence ID" value="MDA5107176.1"/>
    <property type="molecule type" value="Genomic_DNA"/>
</dbReference>
<feature type="domain" description="Thioredoxin" evidence="3">
    <location>
        <begin position="38"/>
        <end position="177"/>
    </location>
</feature>
<dbReference type="InterPro" id="IPR000866">
    <property type="entry name" value="AhpC/TSA"/>
</dbReference>
<evidence type="ECO:0000313" key="5">
    <source>
        <dbReference type="Proteomes" id="UP001151071"/>
    </source>
</evidence>
<evidence type="ECO:0000313" key="4">
    <source>
        <dbReference type="EMBL" id="MDA5107176.1"/>
    </source>
</evidence>
<dbReference type="InterPro" id="IPR050553">
    <property type="entry name" value="Thioredoxin_ResA/DsbE_sf"/>
</dbReference>
<dbReference type="PROSITE" id="PS00194">
    <property type="entry name" value="THIOREDOXIN_1"/>
    <property type="match status" value="1"/>
</dbReference>
<dbReference type="GO" id="GO:0016491">
    <property type="term" value="F:oxidoreductase activity"/>
    <property type="evidence" value="ECO:0007669"/>
    <property type="project" value="InterPro"/>
</dbReference>
<dbReference type="CDD" id="cd02966">
    <property type="entry name" value="TlpA_like_family"/>
    <property type="match status" value="1"/>
</dbReference>
<dbReference type="GO" id="GO:0016209">
    <property type="term" value="F:antioxidant activity"/>
    <property type="evidence" value="ECO:0007669"/>
    <property type="project" value="InterPro"/>
</dbReference>
<dbReference type="AlphaFoldDB" id="A0A9X3Z1X7"/>
<dbReference type="Gene3D" id="3.40.30.10">
    <property type="entry name" value="Glutaredoxin"/>
    <property type="match status" value="1"/>
</dbReference>
<sequence>MKRLLLAMFVALSVGLVVWPQTGQSPTVMAEPKAEQKPVEGYEAPHFTLTGMDKQTYQLNGKRSKPLILNFWASWCGPCRMEAPELRKFYQKFGQQVDLYAINVTSDDSADGAKTFVQTYELPFPVPMDMTGEVANRYRIQAFPTTYLIDRQGIVRKTIIGMIDASVLEQEVRKLLAEKP</sequence>
<name>A0A9X3Z1X7_9BACL</name>
<dbReference type="PANTHER" id="PTHR42852:SF17">
    <property type="entry name" value="THIOREDOXIN-LIKE PROTEIN HI_1115"/>
    <property type="match status" value="1"/>
</dbReference>
<dbReference type="InterPro" id="IPR036249">
    <property type="entry name" value="Thioredoxin-like_sf"/>
</dbReference>
<keyword evidence="1" id="KW-1015">Disulfide bond</keyword>
<evidence type="ECO:0000256" key="1">
    <source>
        <dbReference type="ARBA" id="ARBA00023157"/>
    </source>
</evidence>
<protein>
    <submittedName>
        <fullName evidence="4">TlpA disulfide reductase family protein</fullName>
    </submittedName>
</protein>
<dbReference type="PROSITE" id="PS51352">
    <property type="entry name" value="THIOREDOXIN_2"/>
    <property type="match status" value="1"/>
</dbReference>
<reference evidence="4" key="1">
    <citation type="submission" date="2022-12" db="EMBL/GenBank/DDBJ databases">
        <title>Draft genome sequence of the thermophilic strain Brevibacillus thermoruber HT42, isolated from Los Humeros, Puebla, Mexico, with biotechnological potential.</title>
        <authorList>
            <person name="Lara Sanchez J."/>
            <person name="Solis Palacios R."/>
            <person name="Bustos Baena A.S."/>
            <person name="Ruz Baez A.E."/>
            <person name="Espinosa Luna G."/>
            <person name="Oliart Ros R.M."/>
        </authorList>
    </citation>
    <scope>NUCLEOTIDE SEQUENCE</scope>
    <source>
        <strain evidence="4">HT42</strain>
    </source>
</reference>
<dbReference type="InterPro" id="IPR017937">
    <property type="entry name" value="Thioredoxin_CS"/>
</dbReference>
<keyword evidence="5" id="KW-1185">Reference proteome</keyword>
<dbReference type="SUPFAM" id="SSF52833">
    <property type="entry name" value="Thioredoxin-like"/>
    <property type="match status" value="1"/>
</dbReference>
<feature type="chain" id="PRO_5040865786" evidence="2">
    <location>
        <begin position="31"/>
        <end position="180"/>
    </location>
</feature>
<dbReference type="PANTHER" id="PTHR42852">
    <property type="entry name" value="THIOL:DISULFIDE INTERCHANGE PROTEIN DSBE"/>
    <property type="match status" value="1"/>
</dbReference>
<comment type="caution">
    <text evidence="4">The sequence shown here is derived from an EMBL/GenBank/DDBJ whole genome shotgun (WGS) entry which is preliminary data.</text>
</comment>
<evidence type="ECO:0000259" key="3">
    <source>
        <dbReference type="PROSITE" id="PS51352"/>
    </source>
</evidence>
<accession>A0A9X3Z1X7</accession>
<dbReference type="RefSeq" id="WP_065066439.1">
    <property type="nucleotide sequence ID" value="NZ_JAPYYP010000002.1"/>
</dbReference>
<evidence type="ECO:0000256" key="2">
    <source>
        <dbReference type="SAM" id="SignalP"/>
    </source>
</evidence>
<keyword evidence="2" id="KW-0732">Signal</keyword>
<feature type="signal peptide" evidence="2">
    <location>
        <begin position="1"/>
        <end position="30"/>
    </location>
</feature>